<dbReference type="Proteomes" id="UP000272846">
    <property type="component" value="Unassembled WGS sequence"/>
</dbReference>
<proteinExistence type="predicted"/>
<feature type="region of interest" description="Disordered" evidence="1">
    <location>
        <begin position="1"/>
        <end position="29"/>
    </location>
</feature>
<sequence length="29" mass="3400">MKLPRAPAVIFYSESHKKNKNRNEEKLNG</sequence>
<name>A0AAE8FXF2_STRSA</name>
<accession>A0AAE8FXF2</accession>
<dbReference type="EMBL" id="RJMK01000010">
    <property type="protein sequence ID" value="RSI06781.1"/>
    <property type="molecule type" value="Genomic_DNA"/>
</dbReference>
<organism evidence="2 3">
    <name type="scientific">Streptococcus sanguinis</name>
    <dbReference type="NCBI Taxonomy" id="1305"/>
    <lineage>
        <taxon>Bacteria</taxon>
        <taxon>Bacillati</taxon>
        <taxon>Bacillota</taxon>
        <taxon>Bacilli</taxon>
        <taxon>Lactobacillales</taxon>
        <taxon>Streptococcaceae</taxon>
        <taxon>Streptococcus</taxon>
    </lineage>
</organism>
<gene>
    <name evidence="2" type="ORF">D8888_11005</name>
</gene>
<protein>
    <submittedName>
        <fullName evidence="2">Uncharacterized protein</fullName>
    </submittedName>
</protein>
<evidence type="ECO:0000256" key="1">
    <source>
        <dbReference type="SAM" id="MobiDB-lite"/>
    </source>
</evidence>
<dbReference type="AlphaFoldDB" id="A0AAE8FXF2"/>
<comment type="caution">
    <text evidence="2">The sequence shown here is derived from an EMBL/GenBank/DDBJ whole genome shotgun (WGS) entry which is preliminary data.</text>
</comment>
<evidence type="ECO:0000313" key="2">
    <source>
        <dbReference type="EMBL" id="RSI06781.1"/>
    </source>
</evidence>
<reference evidence="2 3" key="1">
    <citation type="submission" date="2018-11" db="EMBL/GenBank/DDBJ databases">
        <title>Species Designations Belie Phenotypic and Genotypic Heterogeneity in Oral Streptococci.</title>
        <authorList>
            <person name="Velsko I."/>
        </authorList>
    </citation>
    <scope>NUCLEOTIDE SEQUENCE [LARGE SCALE GENOMIC DNA]</scope>
    <source>
        <strain evidence="2 3">KLC04</strain>
    </source>
</reference>
<evidence type="ECO:0000313" key="3">
    <source>
        <dbReference type="Proteomes" id="UP000272846"/>
    </source>
</evidence>